<dbReference type="EMBL" id="CP144690">
    <property type="protein sequence ID" value="WVY91862.1"/>
    <property type="molecule type" value="Genomic_DNA"/>
</dbReference>
<keyword evidence="2" id="KW-1185">Reference proteome</keyword>
<evidence type="ECO:0000313" key="2">
    <source>
        <dbReference type="Proteomes" id="UP001374535"/>
    </source>
</evidence>
<name>A0AAQ3MIS8_VIGMU</name>
<dbReference type="AlphaFoldDB" id="A0AAQ3MIS8"/>
<evidence type="ECO:0000313" key="1">
    <source>
        <dbReference type="EMBL" id="WVY91862.1"/>
    </source>
</evidence>
<accession>A0AAQ3MIS8</accession>
<sequence>MMNFAHCSHFVYEILSISNSVIEYLDSNENITGEHSLEHCSMSSFSQTLTKPICDSLNVSVSESGRLHCLVILQEFLYTSLVFSFHLIMVMHMKQSLGQKQHKKETTYSPCGCIFC</sequence>
<gene>
    <name evidence="1" type="ORF">V8G54_037376</name>
</gene>
<dbReference type="Proteomes" id="UP001374535">
    <property type="component" value="Chromosome 11"/>
</dbReference>
<protein>
    <submittedName>
        <fullName evidence="1">Uncharacterized protein</fullName>
    </submittedName>
</protein>
<organism evidence="1 2">
    <name type="scientific">Vigna mungo</name>
    <name type="common">Black gram</name>
    <name type="synonym">Phaseolus mungo</name>
    <dbReference type="NCBI Taxonomy" id="3915"/>
    <lineage>
        <taxon>Eukaryota</taxon>
        <taxon>Viridiplantae</taxon>
        <taxon>Streptophyta</taxon>
        <taxon>Embryophyta</taxon>
        <taxon>Tracheophyta</taxon>
        <taxon>Spermatophyta</taxon>
        <taxon>Magnoliopsida</taxon>
        <taxon>eudicotyledons</taxon>
        <taxon>Gunneridae</taxon>
        <taxon>Pentapetalae</taxon>
        <taxon>rosids</taxon>
        <taxon>fabids</taxon>
        <taxon>Fabales</taxon>
        <taxon>Fabaceae</taxon>
        <taxon>Papilionoideae</taxon>
        <taxon>50 kb inversion clade</taxon>
        <taxon>NPAAA clade</taxon>
        <taxon>indigoferoid/millettioid clade</taxon>
        <taxon>Phaseoleae</taxon>
        <taxon>Vigna</taxon>
    </lineage>
</organism>
<reference evidence="1 2" key="1">
    <citation type="journal article" date="2023" name="Life. Sci Alliance">
        <title>Evolutionary insights into 3D genome organization and epigenetic landscape of Vigna mungo.</title>
        <authorList>
            <person name="Junaid A."/>
            <person name="Singh B."/>
            <person name="Bhatia S."/>
        </authorList>
    </citation>
    <scope>NUCLEOTIDE SEQUENCE [LARGE SCALE GENOMIC DNA]</scope>
    <source>
        <strain evidence="1">Urdbean</strain>
    </source>
</reference>
<proteinExistence type="predicted"/>